<dbReference type="CDD" id="cd05399">
    <property type="entry name" value="NT_Rel-Spo_like"/>
    <property type="match status" value="1"/>
</dbReference>
<dbReference type="SUPFAM" id="SSF111331">
    <property type="entry name" value="NAD kinase/diacylglycerol kinase-like"/>
    <property type="match status" value="1"/>
</dbReference>
<reference evidence="2 3" key="1">
    <citation type="submission" date="2020-04" db="EMBL/GenBank/DDBJ databases">
        <title>Plant Genome Project.</title>
        <authorList>
            <person name="Zhang R.-G."/>
        </authorList>
    </citation>
    <scope>NUCLEOTIDE SEQUENCE [LARGE SCALE GENOMIC DNA]</scope>
    <source>
        <strain evidence="2">YNK0</strain>
        <tissue evidence="2">Leaf</tissue>
    </source>
</reference>
<dbReference type="Pfam" id="PF04607">
    <property type="entry name" value="RelA_SpoT"/>
    <property type="match status" value="1"/>
</dbReference>
<dbReference type="GO" id="GO:0015969">
    <property type="term" value="P:guanosine tetraphosphate metabolic process"/>
    <property type="evidence" value="ECO:0007669"/>
    <property type="project" value="InterPro"/>
</dbReference>
<accession>A0A834YXL7</accession>
<dbReference type="PANTHER" id="PTHR43061:SF1">
    <property type="entry name" value="GTP DIPHOSPHOKINASE RSH1, CHLOROPLASTIC-RELATED"/>
    <property type="match status" value="1"/>
</dbReference>
<evidence type="ECO:0000259" key="1">
    <source>
        <dbReference type="SMART" id="SM00954"/>
    </source>
</evidence>
<gene>
    <name evidence="2" type="ORF">HHK36_021745</name>
</gene>
<dbReference type="Gene3D" id="3.30.460.10">
    <property type="entry name" value="Beta Polymerase, domain 2"/>
    <property type="match status" value="1"/>
</dbReference>
<dbReference type="SMART" id="SM00954">
    <property type="entry name" value="RelA_SpoT"/>
    <property type="match status" value="1"/>
</dbReference>
<sequence length="137" mass="15196">MKHYIASPKPNGYQSLHTTVIPFLHESMFRLEVQVTTQEMDLIAERDIVAHYRGRAFVTGLGGHIMHLQEAFFSGKDLFTGLVGHIMPLQEAFFSGKVLGHTRGADAVIAVGGDGTIHEEANDIAMIMIFKILIMML</sequence>
<proteinExistence type="predicted"/>
<evidence type="ECO:0000313" key="3">
    <source>
        <dbReference type="Proteomes" id="UP000655225"/>
    </source>
</evidence>
<protein>
    <recommendedName>
        <fullName evidence="1">RelA/SpoT domain-containing protein</fullName>
    </recommendedName>
</protein>
<comment type="caution">
    <text evidence="2">The sequence shown here is derived from an EMBL/GenBank/DDBJ whole genome shotgun (WGS) entry which is preliminary data.</text>
</comment>
<evidence type="ECO:0000313" key="2">
    <source>
        <dbReference type="EMBL" id="KAF8393501.1"/>
    </source>
</evidence>
<dbReference type="EMBL" id="JABCRI010000015">
    <property type="protein sequence ID" value="KAF8393501.1"/>
    <property type="molecule type" value="Genomic_DNA"/>
</dbReference>
<dbReference type="SUPFAM" id="SSF81301">
    <property type="entry name" value="Nucleotidyltransferase"/>
    <property type="match status" value="1"/>
</dbReference>
<dbReference type="PANTHER" id="PTHR43061">
    <property type="entry name" value="GTP DIPHOSPHOKINASE RSH1, CHLOROPLASTIC-RELATED"/>
    <property type="match status" value="1"/>
</dbReference>
<name>A0A834YXL7_TETSI</name>
<feature type="domain" description="RelA/SpoT" evidence="1">
    <location>
        <begin position="2"/>
        <end position="58"/>
    </location>
</feature>
<dbReference type="Proteomes" id="UP000655225">
    <property type="component" value="Unassembled WGS sequence"/>
</dbReference>
<dbReference type="InterPro" id="IPR016064">
    <property type="entry name" value="NAD/diacylglycerol_kinase_sf"/>
</dbReference>
<dbReference type="InterPro" id="IPR007685">
    <property type="entry name" value="RelA_SpoT"/>
</dbReference>
<organism evidence="2 3">
    <name type="scientific">Tetracentron sinense</name>
    <name type="common">Spur-leaf</name>
    <dbReference type="NCBI Taxonomy" id="13715"/>
    <lineage>
        <taxon>Eukaryota</taxon>
        <taxon>Viridiplantae</taxon>
        <taxon>Streptophyta</taxon>
        <taxon>Embryophyta</taxon>
        <taxon>Tracheophyta</taxon>
        <taxon>Spermatophyta</taxon>
        <taxon>Magnoliopsida</taxon>
        <taxon>Trochodendrales</taxon>
        <taxon>Trochodendraceae</taxon>
        <taxon>Tetracentron</taxon>
    </lineage>
</organism>
<dbReference type="OrthoDB" id="1738159at2759"/>
<keyword evidence="3" id="KW-1185">Reference proteome</keyword>
<dbReference type="InterPro" id="IPR043519">
    <property type="entry name" value="NT_sf"/>
</dbReference>
<dbReference type="AlphaFoldDB" id="A0A834YXL7"/>